<protein>
    <submittedName>
        <fullName evidence="2">Uncharacterized protein</fullName>
    </submittedName>
</protein>
<dbReference type="EMBL" id="QDEB01021967">
    <property type="protein sequence ID" value="RZC40910.1"/>
    <property type="molecule type" value="Genomic_DNA"/>
</dbReference>
<evidence type="ECO:0000313" key="2">
    <source>
        <dbReference type="EMBL" id="RZC40910.1"/>
    </source>
</evidence>
<sequence>MEDCFSCKVISICCLFGIGTYLIFEGRRQPQKYKNSFTLLGLGCIGLGVGEIFDKSPFRMHKEIDP</sequence>
<keyword evidence="1" id="KW-1133">Transmembrane helix</keyword>
<accession>A0A482W6U7</accession>
<dbReference type="OrthoDB" id="6655812at2759"/>
<name>A0A482W6U7_ASBVE</name>
<dbReference type="AlphaFoldDB" id="A0A482W6U7"/>
<evidence type="ECO:0000256" key="1">
    <source>
        <dbReference type="SAM" id="Phobius"/>
    </source>
</evidence>
<keyword evidence="1" id="KW-0472">Membrane</keyword>
<organism evidence="2 3">
    <name type="scientific">Asbolus verrucosus</name>
    <name type="common">Desert ironclad beetle</name>
    <dbReference type="NCBI Taxonomy" id="1661398"/>
    <lineage>
        <taxon>Eukaryota</taxon>
        <taxon>Metazoa</taxon>
        <taxon>Ecdysozoa</taxon>
        <taxon>Arthropoda</taxon>
        <taxon>Hexapoda</taxon>
        <taxon>Insecta</taxon>
        <taxon>Pterygota</taxon>
        <taxon>Neoptera</taxon>
        <taxon>Endopterygota</taxon>
        <taxon>Coleoptera</taxon>
        <taxon>Polyphaga</taxon>
        <taxon>Cucujiformia</taxon>
        <taxon>Tenebrionidae</taxon>
        <taxon>Pimeliinae</taxon>
        <taxon>Asbolus</taxon>
    </lineage>
</organism>
<keyword evidence="3" id="KW-1185">Reference proteome</keyword>
<dbReference type="Proteomes" id="UP000292052">
    <property type="component" value="Unassembled WGS sequence"/>
</dbReference>
<comment type="caution">
    <text evidence="2">The sequence shown here is derived from an EMBL/GenBank/DDBJ whole genome shotgun (WGS) entry which is preliminary data.</text>
</comment>
<proteinExistence type="predicted"/>
<feature type="transmembrane region" description="Helical" evidence="1">
    <location>
        <begin position="7"/>
        <end position="24"/>
    </location>
</feature>
<keyword evidence="1" id="KW-0812">Transmembrane</keyword>
<gene>
    <name evidence="2" type="ORF">BDFB_003082</name>
</gene>
<evidence type="ECO:0000313" key="3">
    <source>
        <dbReference type="Proteomes" id="UP000292052"/>
    </source>
</evidence>
<feature type="transmembrane region" description="Helical" evidence="1">
    <location>
        <begin position="36"/>
        <end position="53"/>
    </location>
</feature>
<reference evidence="2 3" key="1">
    <citation type="submission" date="2017-03" db="EMBL/GenBank/DDBJ databases">
        <title>Genome of the blue death feigning beetle - Asbolus verrucosus.</title>
        <authorList>
            <person name="Rider S.D."/>
        </authorList>
    </citation>
    <scope>NUCLEOTIDE SEQUENCE [LARGE SCALE GENOMIC DNA]</scope>
    <source>
        <strain evidence="2">Butters</strain>
        <tissue evidence="2">Head and leg muscle</tissue>
    </source>
</reference>